<name>A0AA87ZFB2_FICCA</name>
<reference evidence="2" key="1">
    <citation type="submission" date="2023-07" db="EMBL/GenBank/DDBJ databases">
        <title>draft genome sequence of fig (Ficus carica).</title>
        <authorList>
            <person name="Takahashi T."/>
            <person name="Nishimura K."/>
        </authorList>
    </citation>
    <scope>NUCLEOTIDE SEQUENCE</scope>
</reference>
<accession>A0AA87ZFB2</accession>
<gene>
    <name evidence="2" type="ORF">TIFTF001_004214</name>
</gene>
<protein>
    <submittedName>
        <fullName evidence="2">Uncharacterized protein</fullName>
    </submittedName>
</protein>
<evidence type="ECO:0000313" key="2">
    <source>
        <dbReference type="EMBL" id="GMN33532.1"/>
    </source>
</evidence>
<proteinExistence type="predicted"/>
<comment type="caution">
    <text evidence="2">The sequence shown here is derived from an EMBL/GenBank/DDBJ whole genome shotgun (WGS) entry which is preliminary data.</text>
</comment>
<keyword evidence="3" id="KW-1185">Reference proteome</keyword>
<sequence>MSWLPSPYLGNSHTTDGVSASCSRAPTPDVAITLASNLCRRLLIVVVNQNRVVDGSPSILDRDFTEWRLDRDFHEKIIGSRFGEALEIFFGCFT</sequence>
<feature type="region of interest" description="Disordered" evidence="1">
    <location>
        <begin position="1"/>
        <end position="20"/>
    </location>
</feature>
<evidence type="ECO:0000256" key="1">
    <source>
        <dbReference type="SAM" id="MobiDB-lite"/>
    </source>
</evidence>
<feature type="compositionally biased region" description="Polar residues" evidence="1">
    <location>
        <begin position="9"/>
        <end position="20"/>
    </location>
</feature>
<evidence type="ECO:0000313" key="3">
    <source>
        <dbReference type="Proteomes" id="UP001187192"/>
    </source>
</evidence>
<dbReference type="Proteomes" id="UP001187192">
    <property type="component" value="Unassembled WGS sequence"/>
</dbReference>
<dbReference type="EMBL" id="BTGU01000004">
    <property type="protein sequence ID" value="GMN33532.1"/>
    <property type="molecule type" value="Genomic_DNA"/>
</dbReference>
<organism evidence="2 3">
    <name type="scientific">Ficus carica</name>
    <name type="common">Common fig</name>
    <dbReference type="NCBI Taxonomy" id="3494"/>
    <lineage>
        <taxon>Eukaryota</taxon>
        <taxon>Viridiplantae</taxon>
        <taxon>Streptophyta</taxon>
        <taxon>Embryophyta</taxon>
        <taxon>Tracheophyta</taxon>
        <taxon>Spermatophyta</taxon>
        <taxon>Magnoliopsida</taxon>
        <taxon>eudicotyledons</taxon>
        <taxon>Gunneridae</taxon>
        <taxon>Pentapetalae</taxon>
        <taxon>rosids</taxon>
        <taxon>fabids</taxon>
        <taxon>Rosales</taxon>
        <taxon>Moraceae</taxon>
        <taxon>Ficeae</taxon>
        <taxon>Ficus</taxon>
    </lineage>
</organism>
<dbReference type="AlphaFoldDB" id="A0AA87ZFB2"/>